<gene>
    <name evidence="2" type="ORF">BAUCODRAFT_254997</name>
</gene>
<keyword evidence="3" id="KW-1185">Reference proteome</keyword>
<evidence type="ECO:0000313" key="2">
    <source>
        <dbReference type="EMBL" id="EMC92596.1"/>
    </source>
</evidence>
<feature type="chain" id="PRO_5004021571" evidence="1">
    <location>
        <begin position="19"/>
        <end position="328"/>
    </location>
</feature>
<accession>M2M8A8</accession>
<dbReference type="Proteomes" id="UP000011761">
    <property type="component" value="Unassembled WGS sequence"/>
</dbReference>
<keyword evidence="1" id="KW-0732">Signal</keyword>
<organism evidence="2 3">
    <name type="scientific">Baudoinia panamericana (strain UAMH 10762)</name>
    <name type="common">Angels' share fungus</name>
    <name type="synonym">Baudoinia compniacensis (strain UAMH 10762)</name>
    <dbReference type="NCBI Taxonomy" id="717646"/>
    <lineage>
        <taxon>Eukaryota</taxon>
        <taxon>Fungi</taxon>
        <taxon>Dikarya</taxon>
        <taxon>Ascomycota</taxon>
        <taxon>Pezizomycotina</taxon>
        <taxon>Dothideomycetes</taxon>
        <taxon>Dothideomycetidae</taxon>
        <taxon>Mycosphaerellales</taxon>
        <taxon>Teratosphaeriaceae</taxon>
        <taxon>Baudoinia</taxon>
    </lineage>
</organism>
<dbReference type="RefSeq" id="XP_007680012.1">
    <property type="nucleotide sequence ID" value="XM_007681822.1"/>
</dbReference>
<dbReference type="KEGG" id="bcom:BAUCODRAFT_254997"/>
<sequence length="328" mass="34581">MHMTVLGIAAALATSSHASTASHLALPTQTSAFTLTVGIEACADRNWNASRLSRSSAFQTLTVARSSPDNLEYVAVDTATNIHSYATSVVRHETTTTSTLDCVRTITTSASITDSIAWPTTLAGSPTMTTLSTATTRSTLAHRESSVLSSQVASPIISELEPGRSITTAHAPNPTVPTDAPQMTTVTLTTNVGNTYTISTNSFDLVQSTSTENSLATPPPTIINLMLTITVTAPTLTQANLMCACPHIISGCITAAVPTDTGSSSNPSGVLNNVNKMELNILDHIEAFGHALHILLDAVKIYCDVRQLIRLAEIAGILRPNNDRQARV</sequence>
<dbReference type="EMBL" id="KB445561">
    <property type="protein sequence ID" value="EMC92596.1"/>
    <property type="molecule type" value="Genomic_DNA"/>
</dbReference>
<proteinExistence type="predicted"/>
<feature type="signal peptide" evidence="1">
    <location>
        <begin position="1"/>
        <end position="18"/>
    </location>
</feature>
<reference evidence="2 3" key="1">
    <citation type="journal article" date="2012" name="PLoS Pathog.">
        <title>Diverse lifestyles and strategies of plant pathogenesis encoded in the genomes of eighteen Dothideomycetes fungi.</title>
        <authorList>
            <person name="Ohm R.A."/>
            <person name="Feau N."/>
            <person name="Henrissat B."/>
            <person name="Schoch C.L."/>
            <person name="Horwitz B.A."/>
            <person name="Barry K.W."/>
            <person name="Condon B.J."/>
            <person name="Copeland A.C."/>
            <person name="Dhillon B."/>
            <person name="Glaser F."/>
            <person name="Hesse C.N."/>
            <person name="Kosti I."/>
            <person name="LaButti K."/>
            <person name="Lindquist E.A."/>
            <person name="Lucas S."/>
            <person name="Salamov A.A."/>
            <person name="Bradshaw R.E."/>
            <person name="Ciuffetti L."/>
            <person name="Hamelin R.C."/>
            <person name="Kema G.H.J."/>
            <person name="Lawrence C."/>
            <person name="Scott J.A."/>
            <person name="Spatafora J.W."/>
            <person name="Turgeon B.G."/>
            <person name="de Wit P.J.G.M."/>
            <person name="Zhong S."/>
            <person name="Goodwin S.B."/>
            <person name="Grigoriev I.V."/>
        </authorList>
    </citation>
    <scope>NUCLEOTIDE SEQUENCE [LARGE SCALE GENOMIC DNA]</scope>
    <source>
        <strain evidence="2 3">UAMH 10762</strain>
    </source>
</reference>
<dbReference type="HOGENOM" id="CLU_847267_0_0_1"/>
<name>M2M8A8_BAUPA</name>
<evidence type="ECO:0000256" key="1">
    <source>
        <dbReference type="SAM" id="SignalP"/>
    </source>
</evidence>
<evidence type="ECO:0000313" key="3">
    <source>
        <dbReference type="Proteomes" id="UP000011761"/>
    </source>
</evidence>
<dbReference type="GeneID" id="19110307"/>
<dbReference type="AlphaFoldDB" id="M2M8A8"/>
<protein>
    <submittedName>
        <fullName evidence="2">Uncharacterized protein</fullName>
    </submittedName>
</protein>